<keyword evidence="2" id="KW-1133">Transmembrane helix</keyword>
<evidence type="ECO:0000256" key="2">
    <source>
        <dbReference type="SAM" id="Phobius"/>
    </source>
</evidence>
<keyword evidence="2" id="KW-0472">Membrane</keyword>
<comment type="caution">
    <text evidence="4">The sequence shown here is derived from an EMBL/GenBank/DDBJ whole genome shotgun (WGS) entry which is preliminary data.</text>
</comment>
<accession>A0ABR6BTP8</accession>
<dbReference type="InterPro" id="IPR019251">
    <property type="entry name" value="DUF2231_TM"/>
</dbReference>
<keyword evidence="5" id="KW-1185">Reference proteome</keyword>
<feature type="region of interest" description="Disordered" evidence="1">
    <location>
        <begin position="141"/>
        <end position="162"/>
    </location>
</feature>
<dbReference type="EMBL" id="JACJID010000006">
    <property type="protein sequence ID" value="MBA8930298.1"/>
    <property type="molecule type" value="Genomic_DNA"/>
</dbReference>
<sequence>MDVAAAPFTVDGLPLHPLLVHLVVVLLPLAALGAVVIALVPRWRRRYWLPVLVLAVLGIAAVPITQQAGEALLASLGPLNNPDLTRHSELGDGLLPYALAFGVTLVALLVAGRLADRERTAAVRVGQPAQRQQPVAAGVYSLDEEPGPAGGPEDAPADHREPTPAGVSRFWRVITVLVSVAVVATAAAVGYEVYKVGDSGASAVWKGVGGSR</sequence>
<protein>
    <submittedName>
        <fullName evidence="4">Membrane protein</fullName>
    </submittedName>
</protein>
<evidence type="ECO:0000313" key="5">
    <source>
        <dbReference type="Proteomes" id="UP000517916"/>
    </source>
</evidence>
<feature type="transmembrane region" description="Helical" evidence="2">
    <location>
        <begin position="47"/>
        <end position="65"/>
    </location>
</feature>
<feature type="transmembrane region" description="Helical" evidence="2">
    <location>
        <begin position="18"/>
        <end position="40"/>
    </location>
</feature>
<dbReference type="Pfam" id="PF09990">
    <property type="entry name" value="DUF2231"/>
    <property type="match status" value="1"/>
</dbReference>
<gene>
    <name evidence="4" type="ORF">BC739_007531</name>
</gene>
<feature type="domain" description="DUF2231" evidence="3">
    <location>
        <begin position="12"/>
        <end position="117"/>
    </location>
</feature>
<dbReference type="Proteomes" id="UP000517916">
    <property type="component" value="Unassembled WGS sequence"/>
</dbReference>
<name>A0ABR6BTP8_9PSEU</name>
<evidence type="ECO:0000259" key="3">
    <source>
        <dbReference type="Pfam" id="PF09990"/>
    </source>
</evidence>
<keyword evidence="2" id="KW-0812">Transmembrane</keyword>
<reference evidence="4 5" key="1">
    <citation type="submission" date="2020-08" db="EMBL/GenBank/DDBJ databases">
        <title>Genomic Encyclopedia of Archaeal and Bacterial Type Strains, Phase II (KMG-II): from individual species to whole genera.</title>
        <authorList>
            <person name="Goeker M."/>
        </authorList>
    </citation>
    <scope>NUCLEOTIDE SEQUENCE [LARGE SCALE GENOMIC DNA]</scope>
    <source>
        <strain evidence="4 5">DSM 43850</strain>
    </source>
</reference>
<evidence type="ECO:0000313" key="4">
    <source>
        <dbReference type="EMBL" id="MBA8930298.1"/>
    </source>
</evidence>
<feature type="transmembrane region" description="Helical" evidence="2">
    <location>
        <begin position="94"/>
        <end position="115"/>
    </location>
</feature>
<proteinExistence type="predicted"/>
<organism evidence="4 5">
    <name type="scientific">Kutzneria viridogrisea</name>
    <dbReference type="NCBI Taxonomy" id="47990"/>
    <lineage>
        <taxon>Bacteria</taxon>
        <taxon>Bacillati</taxon>
        <taxon>Actinomycetota</taxon>
        <taxon>Actinomycetes</taxon>
        <taxon>Pseudonocardiales</taxon>
        <taxon>Pseudonocardiaceae</taxon>
        <taxon>Kutzneria</taxon>
    </lineage>
</organism>
<dbReference type="RefSeq" id="WP_182839791.1">
    <property type="nucleotide sequence ID" value="NZ_BAAABQ010000054.1"/>
</dbReference>
<evidence type="ECO:0000256" key="1">
    <source>
        <dbReference type="SAM" id="MobiDB-lite"/>
    </source>
</evidence>
<feature type="transmembrane region" description="Helical" evidence="2">
    <location>
        <begin position="170"/>
        <end position="191"/>
    </location>
</feature>